<keyword evidence="6 8" id="KW-0539">Nucleus</keyword>
<dbReference type="InterPro" id="IPR045224">
    <property type="entry name" value="HDZip_class_I_plant"/>
</dbReference>
<dbReference type="InterPro" id="IPR001356">
    <property type="entry name" value="HD"/>
</dbReference>
<feature type="region of interest" description="Disordered" evidence="12">
    <location>
        <begin position="46"/>
        <end position="72"/>
    </location>
</feature>
<dbReference type="Pfam" id="PF00046">
    <property type="entry name" value="Homeodomain"/>
    <property type="match status" value="1"/>
</dbReference>
<evidence type="ECO:0000313" key="14">
    <source>
        <dbReference type="EMBL" id="THG08694.1"/>
    </source>
</evidence>
<dbReference type="Gene3D" id="1.10.10.60">
    <property type="entry name" value="Homeodomain-like"/>
    <property type="match status" value="1"/>
</dbReference>
<sequence>MEGGRVYGGSNMTVTHQNNSLPCSSQVLESLWISNSPPSFHGESLSCSTSMVGNPTDRQFSPPLDKEEHGNEDHYDACFNQPEKKRRLAADQVQFLEKNFEVENKLEPERKAQIATELGLQPRQVAIWFQNRRARSKTKQLEKDYDSLKASYDRLTNDYECLLKEKERLRNEVRFLSDKLLTGQKENTNPTVAEPQKHIISNADSENKAKAAMVVCECKQEEASSAKSDVFDSDSPHCTDGNHSSILEPADSSNVFGGAEQSDFSQDDEQDELTRSLLPPPCFPKLEVGGCYNDTPASSCNWNFSVEGQPSWLWPY</sequence>
<reference evidence="14 15" key="1">
    <citation type="journal article" date="2018" name="Proc. Natl. Acad. Sci. U.S.A.">
        <title>Draft genome sequence of Camellia sinensis var. sinensis provides insights into the evolution of the tea genome and tea quality.</title>
        <authorList>
            <person name="Wei C."/>
            <person name="Yang H."/>
            <person name="Wang S."/>
            <person name="Zhao J."/>
            <person name="Liu C."/>
            <person name="Gao L."/>
            <person name="Xia E."/>
            <person name="Lu Y."/>
            <person name="Tai Y."/>
            <person name="She G."/>
            <person name="Sun J."/>
            <person name="Cao H."/>
            <person name="Tong W."/>
            <person name="Gao Q."/>
            <person name="Li Y."/>
            <person name="Deng W."/>
            <person name="Jiang X."/>
            <person name="Wang W."/>
            <person name="Chen Q."/>
            <person name="Zhang S."/>
            <person name="Li H."/>
            <person name="Wu J."/>
            <person name="Wang P."/>
            <person name="Li P."/>
            <person name="Shi C."/>
            <person name="Zheng F."/>
            <person name="Jian J."/>
            <person name="Huang B."/>
            <person name="Shan D."/>
            <person name="Shi M."/>
            <person name="Fang C."/>
            <person name="Yue Y."/>
            <person name="Li F."/>
            <person name="Li D."/>
            <person name="Wei S."/>
            <person name="Han B."/>
            <person name="Jiang C."/>
            <person name="Yin Y."/>
            <person name="Xia T."/>
            <person name="Zhang Z."/>
            <person name="Bennetzen J.L."/>
            <person name="Zhao S."/>
            <person name="Wan X."/>
        </authorList>
    </citation>
    <scope>NUCLEOTIDE SEQUENCE [LARGE SCALE GENOMIC DNA]</scope>
    <source>
        <strain evidence="15">cv. Shuchazao</strain>
        <tissue evidence="14">Leaf</tissue>
    </source>
</reference>
<feature type="region of interest" description="Disordered" evidence="12">
    <location>
        <begin position="227"/>
        <end position="278"/>
    </location>
</feature>
<gene>
    <name evidence="14" type="ORF">TEA_005178</name>
</gene>
<dbReference type="InterPro" id="IPR000047">
    <property type="entry name" value="HTH_motif"/>
</dbReference>
<feature type="compositionally biased region" description="Polar residues" evidence="12">
    <location>
        <begin position="241"/>
        <end position="255"/>
    </location>
</feature>
<dbReference type="EMBL" id="SDRB02009161">
    <property type="protein sequence ID" value="THG08694.1"/>
    <property type="molecule type" value="Genomic_DNA"/>
</dbReference>
<feature type="coiled-coil region" evidence="11">
    <location>
        <begin position="131"/>
        <end position="186"/>
    </location>
</feature>
<dbReference type="Pfam" id="PF02183">
    <property type="entry name" value="HALZ"/>
    <property type="match status" value="1"/>
</dbReference>
<dbReference type="CDD" id="cd00086">
    <property type="entry name" value="homeodomain"/>
    <property type="match status" value="1"/>
</dbReference>
<dbReference type="GO" id="GO:0045893">
    <property type="term" value="P:positive regulation of DNA-templated transcription"/>
    <property type="evidence" value="ECO:0007669"/>
    <property type="project" value="TreeGrafter"/>
</dbReference>
<keyword evidence="15" id="KW-1185">Reference proteome</keyword>
<evidence type="ECO:0000256" key="4">
    <source>
        <dbReference type="ARBA" id="ARBA00023155"/>
    </source>
</evidence>
<dbReference type="InterPro" id="IPR003106">
    <property type="entry name" value="Leu_zip_homeo"/>
</dbReference>
<keyword evidence="5 10" id="KW-0804">Transcription</keyword>
<evidence type="ECO:0000256" key="7">
    <source>
        <dbReference type="ARBA" id="ARBA00025748"/>
    </source>
</evidence>
<evidence type="ECO:0000259" key="13">
    <source>
        <dbReference type="PROSITE" id="PS50071"/>
    </source>
</evidence>
<name>A0A4S4E013_CAMSN</name>
<dbReference type="InterPro" id="IPR017970">
    <property type="entry name" value="Homeobox_CS"/>
</dbReference>
<evidence type="ECO:0000256" key="6">
    <source>
        <dbReference type="ARBA" id="ARBA00023242"/>
    </source>
</evidence>
<dbReference type="GO" id="GO:0005634">
    <property type="term" value="C:nucleus"/>
    <property type="evidence" value="ECO:0007669"/>
    <property type="project" value="UniProtKB-SubCell"/>
</dbReference>
<comment type="function">
    <text evidence="10">Transcription factor.</text>
</comment>
<accession>A0A4S4E013</accession>
<dbReference type="AlphaFoldDB" id="A0A4S4E013"/>
<feature type="DNA-binding region" description="Homeobox" evidence="8">
    <location>
        <begin position="81"/>
        <end position="140"/>
    </location>
</feature>
<dbReference type="GO" id="GO:0000976">
    <property type="term" value="F:transcription cis-regulatory region binding"/>
    <property type="evidence" value="ECO:0007669"/>
    <property type="project" value="UniProtKB-ARBA"/>
</dbReference>
<keyword evidence="4 8" id="KW-0371">Homeobox</keyword>
<keyword evidence="11" id="KW-0175">Coiled coil</keyword>
<evidence type="ECO:0000256" key="5">
    <source>
        <dbReference type="ARBA" id="ARBA00023163"/>
    </source>
</evidence>
<comment type="subcellular location">
    <subcellularLocation>
        <location evidence="1 8 9">Nucleus</location>
    </subcellularLocation>
</comment>
<dbReference type="GO" id="GO:0000981">
    <property type="term" value="F:DNA-binding transcription factor activity, RNA polymerase II-specific"/>
    <property type="evidence" value="ECO:0007669"/>
    <property type="project" value="UniProtKB-UniRule"/>
</dbReference>
<comment type="caution">
    <text evidence="14">The sequence shown here is derived from an EMBL/GenBank/DDBJ whole genome shotgun (WGS) entry which is preliminary data.</text>
</comment>
<evidence type="ECO:0000256" key="8">
    <source>
        <dbReference type="PROSITE-ProRule" id="PRU00108"/>
    </source>
</evidence>
<evidence type="ECO:0000256" key="2">
    <source>
        <dbReference type="ARBA" id="ARBA00023015"/>
    </source>
</evidence>
<evidence type="ECO:0000256" key="3">
    <source>
        <dbReference type="ARBA" id="ARBA00023125"/>
    </source>
</evidence>
<evidence type="ECO:0000256" key="11">
    <source>
        <dbReference type="SAM" id="Coils"/>
    </source>
</evidence>
<dbReference type="InterPro" id="IPR009057">
    <property type="entry name" value="Homeodomain-like_sf"/>
</dbReference>
<evidence type="ECO:0000313" key="15">
    <source>
        <dbReference type="Proteomes" id="UP000306102"/>
    </source>
</evidence>
<dbReference type="PANTHER" id="PTHR24326">
    <property type="entry name" value="HOMEOBOX-LEUCINE ZIPPER PROTEIN"/>
    <property type="match status" value="1"/>
</dbReference>
<dbReference type="SMART" id="SM00389">
    <property type="entry name" value="HOX"/>
    <property type="match status" value="1"/>
</dbReference>
<proteinExistence type="inferred from homology"/>
<dbReference type="PROSITE" id="PS00027">
    <property type="entry name" value="HOMEOBOX_1"/>
    <property type="match status" value="1"/>
</dbReference>
<dbReference type="FunFam" id="1.10.10.60:FF:000144">
    <property type="entry name" value="homeobox-leucine zipper protein ATHB-6-like"/>
    <property type="match status" value="1"/>
</dbReference>
<keyword evidence="2 10" id="KW-0805">Transcription regulation</keyword>
<evidence type="ECO:0000256" key="12">
    <source>
        <dbReference type="SAM" id="MobiDB-lite"/>
    </source>
</evidence>
<protein>
    <recommendedName>
        <fullName evidence="10">Homeobox-leucine zipper protein</fullName>
    </recommendedName>
    <alternativeName>
        <fullName evidence="10">HD-ZIP protein</fullName>
    </alternativeName>
    <alternativeName>
        <fullName evidence="10">Homeodomain transcription factor</fullName>
    </alternativeName>
</protein>
<feature type="compositionally biased region" description="Polar residues" evidence="12">
    <location>
        <begin position="46"/>
        <end position="59"/>
    </location>
</feature>
<dbReference type="PRINTS" id="PR00031">
    <property type="entry name" value="HTHREPRESSR"/>
</dbReference>
<dbReference type="SUPFAM" id="SSF46689">
    <property type="entry name" value="Homeodomain-like"/>
    <property type="match status" value="1"/>
</dbReference>
<dbReference type="PANTHER" id="PTHR24326:SF606">
    <property type="entry name" value="HOMEOBOX-LEUCINE ZIPPER PROTEIN ATHB-54"/>
    <property type="match status" value="1"/>
</dbReference>
<organism evidence="14 15">
    <name type="scientific">Camellia sinensis var. sinensis</name>
    <name type="common">China tea</name>
    <dbReference type="NCBI Taxonomy" id="542762"/>
    <lineage>
        <taxon>Eukaryota</taxon>
        <taxon>Viridiplantae</taxon>
        <taxon>Streptophyta</taxon>
        <taxon>Embryophyta</taxon>
        <taxon>Tracheophyta</taxon>
        <taxon>Spermatophyta</taxon>
        <taxon>Magnoliopsida</taxon>
        <taxon>eudicotyledons</taxon>
        <taxon>Gunneridae</taxon>
        <taxon>Pentapetalae</taxon>
        <taxon>asterids</taxon>
        <taxon>Ericales</taxon>
        <taxon>Theaceae</taxon>
        <taxon>Camellia</taxon>
    </lineage>
</organism>
<comment type="similarity">
    <text evidence="7 10">Belongs to the HD-ZIP homeobox family. Class I subfamily.</text>
</comment>
<dbReference type="Proteomes" id="UP000306102">
    <property type="component" value="Unassembled WGS sequence"/>
</dbReference>
<keyword evidence="3 8" id="KW-0238">DNA-binding</keyword>
<evidence type="ECO:0000256" key="1">
    <source>
        <dbReference type="ARBA" id="ARBA00004123"/>
    </source>
</evidence>
<evidence type="ECO:0000256" key="10">
    <source>
        <dbReference type="RuleBase" id="RU369038"/>
    </source>
</evidence>
<dbReference type="PROSITE" id="PS50071">
    <property type="entry name" value="HOMEOBOX_2"/>
    <property type="match status" value="1"/>
</dbReference>
<feature type="domain" description="Homeobox" evidence="13">
    <location>
        <begin position="79"/>
        <end position="139"/>
    </location>
</feature>
<evidence type="ECO:0000256" key="9">
    <source>
        <dbReference type="RuleBase" id="RU000682"/>
    </source>
</evidence>